<name>A0A368VE15_9BACT</name>
<keyword evidence="3 4" id="KW-0326">Glycosidase</keyword>
<dbReference type="Pfam" id="PF07745">
    <property type="entry name" value="Glyco_hydro_53"/>
    <property type="match status" value="1"/>
</dbReference>
<feature type="signal peptide" evidence="4">
    <location>
        <begin position="1"/>
        <end position="21"/>
    </location>
</feature>
<reference evidence="5 6" key="1">
    <citation type="submission" date="2018-07" db="EMBL/GenBank/DDBJ databases">
        <title>Freshwater and sediment microbial communities from various areas in North America, analyzing microbe dynamics in response to fracking.</title>
        <authorList>
            <person name="Lamendella R."/>
        </authorList>
    </citation>
    <scope>NUCLEOTIDE SEQUENCE [LARGE SCALE GENOMIC DNA]</scope>
    <source>
        <strain evidence="5 6">160A</strain>
    </source>
</reference>
<feature type="chain" id="PRO_5016480195" description="Arabinogalactan endo-beta-1,4-galactanase" evidence="4">
    <location>
        <begin position="22"/>
        <end position="405"/>
    </location>
</feature>
<keyword evidence="4" id="KW-0732">Signal</keyword>
<accession>A0A368VE15</accession>
<dbReference type="InterPro" id="IPR011683">
    <property type="entry name" value="Glyco_hydro_53"/>
</dbReference>
<sequence length="405" mass="45331">MKKQQLVFILALFFTTMMSFACSDDDNGKPVENGTEGEETEIPELPGFIKGLDLSYVNQVEDHGGIYKQEGVAADPFEILTEKGGNLVRVRLWHNPSWVKDIYGDATPVYSGIADVAATIERAHQNGMAVLLDFHYSDTWADPGHQDVPAAWKNITSLDVLTDSVYNYTYEMLSYLKEKNLLPQMVQIGNETNPGMMTTNTPEGFPDLNVYDGNWSAFGQVVNAGIKAVRDIESQSDSEIKVALHIADPKNLEWWMADVINKGNVHDFEIMGFSYYHIWHTTISFDQLPGLVSDLKSTYGKDLLVMETAYPFTTEYDDNYGNIYSSETAPLEGFPFTIEGQKQYLTTLSQNMANAGAIGVIYWEPAWISSGMKDLWGTGSSWENCALFDFEGNVTEAADYLEVNY</sequence>
<dbReference type="EC" id="3.2.1.89" evidence="4"/>
<evidence type="ECO:0000256" key="2">
    <source>
        <dbReference type="ARBA" id="ARBA00022801"/>
    </source>
</evidence>
<evidence type="ECO:0000313" key="5">
    <source>
        <dbReference type="EMBL" id="RCW39302.1"/>
    </source>
</evidence>
<protein>
    <recommendedName>
        <fullName evidence="4">Arabinogalactan endo-beta-1,4-galactanase</fullName>
        <ecNumber evidence="4">3.2.1.89</ecNumber>
    </recommendedName>
</protein>
<comment type="caution">
    <text evidence="5">The sequence shown here is derived from an EMBL/GenBank/DDBJ whole genome shotgun (WGS) entry which is preliminary data.</text>
</comment>
<dbReference type="AlphaFoldDB" id="A0A368VE15"/>
<gene>
    <name evidence="5" type="ORF">DFO77_10170</name>
</gene>
<dbReference type="PANTHER" id="PTHR34983">
    <property type="entry name" value="ARABINOGALACTAN ENDO-BETA-1,4-GALACTANASE A"/>
    <property type="match status" value="1"/>
</dbReference>
<comment type="similarity">
    <text evidence="1 4">Belongs to the glycosyl hydrolase 53 family.</text>
</comment>
<keyword evidence="2 4" id="KW-0378">Hydrolase</keyword>
<proteinExistence type="inferred from homology"/>
<dbReference type="GO" id="GO:0045490">
    <property type="term" value="P:pectin catabolic process"/>
    <property type="evidence" value="ECO:0007669"/>
    <property type="project" value="TreeGrafter"/>
</dbReference>
<dbReference type="PROSITE" id="PS51257">
    <property type="entry name" value="PROKAR_LIPOPROTEIN"/>
    <property type="match status" value="1"/>
</dbReference>
<dbReference type="SUPFAM" id="SSF51445">
    <property type="entry name" value="(Trans)glycosidases"/>
    <property type="match status" value="1"/>
</dbReference>
<dbReference type="Proteomes" id="UP000252733">
    <property type="component" value="Unassembled WGS sequence"/>
</dbReference>
<dbReference type="Gene3D" id="3.20.20.80">
    <property type="entry name" value="Glycosidases"/>
    <property type="match status" value="1"/>
</dbReference>
<evidence type="ECO:0000256" key="4">
    <source>
        <dbReference type="RuleBase" id="RU361192"/>
    </source>
</evidence>
<evidence type="ECO:0000256" key="3">
    <source>
        <dbReference type="ARBA" id="ARBA00023295"/>
    </source>
</evidence>
<keyword evidence="6" id="KW-1185">Reference proteome</keyword>
<evidence type="ECO:0000313" key="6">
    <source>
        <dbReference type="Proteomes" id="UP000252733"/>
    </source>
</evidence>
<dbReference type="GO" id="GO:0031218">
    <property type="term" value="F:arabinogalactan endo-1,4-beta-galactosidase activity"/>
    <property type="evidence" value="ECO:0007669"/>
    <property type="project" value="UniProtKB-EC"/>
</dbReference>
<dbReference type="EMBL" id="QPIZ01000001">
    <property type="protein sequence ID" value="RCW39302.1"/>
    <property type="molecule type" value="Genomic_DNA"/>
</dbReference>
<dbReference type="InterPro" id="IPR017853">
    <property type="entry name" value="GH"/>
</dbReference>
<dbReference type="GO" id="GO:0015926">
    <property type="term" value="F:glucosidase activity"/>
    <property type="evidence" value="ECO:0007669"/>
    <property type="project" value="InterPro"/>
</dbReference>
<organism evidence="5 6">
    <name type="scientific">Marinilabilia salmonicolor</name>
    <dbReference type="NCBI Taxonomy" id="989"/>
    <lineage>
        <taxon>Bacteria</taxon>
        <taxon>Pseudomonadati</taxon>
        <taxon>Bacteroidota</taxon>
        <taxon>Bacteroidia</taxon>
        <taxon>Marinilabiliales</taxon>
        <taxon>Marinilabiliaceae</taxon>
        <taxon>Marinilabilia</taxon>
    </lineage>
</organism>
<comment type="catalytic activity">
    <reaction evidence="4">
        <text>The enzyme specifically hydrolyzes (1-&gt;4)-beta-D-galactosidic linkages in type I arabinogalactans.</text>
        <dbReference type="EC" id="3.2.1.89"/>
    </reaction>
</comment>
<evidence type="ECO:0000256" key="1">
    <source>
        <dbReference type="ARBA" id="ARBA00010687"/>
    </source>
</evidence>
<dbReference type="RefSeq" id="WP_114436121.1">
    <property type="nucleotide sequence ID" value="NZ_QPIZ01000001.1"/>
</dbReference>
<dbReference type="PANTHER" id="PTHR34983:SF2">
    <property type="entry name" value="ENDO-BETA-1,4-GALACTANASE"/>
    <property type="match status" value="1"/>
</dbReference>